<feature type="compositionally biased region" description="Basic and acidic residues" evidence="1">
    <location>
        <begin position="16"/>
        <end position="25"/>
    </location>
</feature>
<gene>
    <name evidence="2" type="ORF">M0R45_034905</name>
</gene>
<keyword evidence="3" id="KW-1185">Reference proteome</keyword>
<dbReference type="EMBL" id="JBEDUW010000007">
    <property type="protein sequence ID" value="KAK9910973.1"/>
    <property type="molecule type" value="Genomic_DNA"/>
</dbReference>
<feature type="region of interest" description="Disordered" evidence="1">
    <location>
        <begin position="45"/>
        <end position="76"/>
    </location>
</feature>
<dbReference type="AlphaFoldDB" id="A0AAW1VVP9"/>
<comment type="caution">
    <text evidence="2">The sequence shown here is derived from an EMBL/GenBank/DDBJ whole genome shotgun (WGS) entry which is preliminary data.</text>
</comment>
<reference evidence="2 3" key="1">
    <citation type="journal article" date="2023" name="G3 (Bethesda)">
        <title>A chromosome-length genome assembly and annotation of blackberry (Rubus argutus, cv. 'Hillquist').</title>
        <authorList>
            <person name="Bruna T."/>
            <person name="Aryal R."/>
            <person name="Dudchenko O."/>
            <person name="Sargent D.J."/>
            <person name="Mead D."/>
            <person name="Buti M."/>
            <person name="Cavallini A."/>
            <person name="Hytonen T."/>
            <person name="Andres J."/>
            <person name="Pham M."/>
            <person name="Weisz D."/>
            <person name="Mascagni F."/>
            <person name="Usai G."/>
            <person name="Natali L."/>
            <person name="Bassil N."/>
            <person name="Fernandez G.E."/>
            <person name="Lomsadze A."/>
            <person name="Armour M."/>
            <person name="Olukolu B."/>
            <person name="Poorten T."/>
            <person name="Britton C."/>
            <person name="Davik J."/>
            <person name="Ashrafi H."/>
            <person name="Aiden E.L."/>
            <person name="Borodovsky M."/>
            <person name="Worthington M."/>
        </authorList>
    </citation>
    <scope>NUCLEOTIDE SEQUENCE [LARGE SCALE GENOMIC DNA]</scope>
    <source>
        <strain evidence="2">PI 553951</strain>
    </source>
</reference>
<sequence length="158" mass="17063">MACGEQRLSVAVKHGQNTERTARAGEEIDRTEHGLKADQCGLGSEQSRQELGGSSGFLATTPAEPGNTGGDGLFGDEMLTGIEDVGDYGWARRNSDSGGTIPSSGLEAQWCWVDCRFGDCVCRNKREIAKLLIELSGKLREDGAEIIVDRSREEEKDV</sequence>
<evidence type="ECO:0000313" key="3">
    <source>
        <dbReference type="Proteomes" id="UP001457282"/>
    </source>
</evidence>
<evidence type="ECO:0000313" key="2">
    <source>
        <dbReference type="EMBL" id="KAK9910973.1"/>
    </source>
</evidence>
<evidence type="ECO:0000256" key="1">
    <source>
        <dbReference type="SAM" id="MobiDB-lite"/>
    </source>
</evidence>
<feature type="region of interest" description="Disordered" evidence="1">
    <location>
        <begin position="1"/>
        <end position="25"/>
    </location>
</feature>
<protein>
    <submittedName>
        <fullName evidence="2">Uncharacterized protein</fullName>
    </submittedName>
</protein>
<accession>A0AAW1VVP9</accession>
<name>A0AAW1VVP9_RUBAR</name>
<dbReference type="Proteomes" id="UP001457282">
    <property type="component" value="Unassembled WGS sequence"/>
</dbReference>
<proteinExistence type="predicted"/>
<organism evidence="2 3">
    <name type="scientific">Rubus argutus</name>
    <name type="common">Southern blackberry</name>
    <dbReference type="NCBI Taxonomy" id="59490"/>
    <lineage>
        <taxon>Eukaryota</taxon>
        <taxon>Viridiplantae</taxon>
        <taxon>Streptophyta</taxon>
        <taxon>Embryophyta</taxon>
        <taxon>Tracheophyta</taxon>
        <taxon>Spermatophyta</taxon>
        <taxon>Magnoliopsida</taxon>
        <taxon>eudicotyledons</taxon>
        <taxon>Gunneridae</taxon>
        <taxon>Pentapetalae</taxon>
        <taxon>rosids</taxon>
        <taxon>fabids</taxon>
        <taxon>Rosales</taxon>
        <taxon>Rosaceae</taxon>
        <taxon>Rosoideae</taxon>
        <taxon>Rosoideae incertae sedis</taxon>
        <taxon>Rubus</taxon>
    </lineage>
</organism>